<accession>A0A6S8KGF1</accession>
<reference evidence="1" key="1">
    <citation type="submission" date="2021-01" db="EMBL/GenBank/DDBJ databases">
        <authorList>
            <person name="Corre E."/>
            <person name="Pelletier E."/>
            <person name="Niang G."/>
            <person name="Scheremetjew M."/>
            <person name="Finn R."/>
            <person name="Kale V."/>
            <person name="Holt S."/>
            <person name="Cochrane G."/>
            <person name="Meng A."/>
            <person name="Brown T."/>
            <person name="Cohen L."/>
        </authorList>
    </citation>
    <scope>NUCLEOTIDE SEQUENCE</scope>
    <source>
        <strain evidence="1">CCMP127</strain>
    </source>
</reference>
<name>A0A6S8KGF1_9STRA</name>
<evidence type="ECO:0000313" key="2">
    <source>
        <dbReference type="EMBL" id="CAE0407952.1"/>
    </source>
</evidence>
<evidence type="ECO:0000313" key="1">
    <source>
        <dbReference type="EMBL" id="CAE0407951.1"/>
    </source>
</evidence>
<dbReference type="EMBL" id="HBIM01006737">
    <property type="protein sequence ID" value="CAE0407951.1"/>
    <property type="molecule type" value="Transcribed_RNA"/>
</dbReference>
<proteinExistence type="predicted"/>
<organism evidence="1">
    <name type="scientific">Amphora coffeiformis</name>
    <dbReference type="NCBI Taxonomy" id="265554"/>
    <lineage>
        <taxon>Eukaryota</taxon>
        <taxon>Sar</taxon>
        <taxon>Stramenopiles</taxon>
        <taxon>Ochrophyta</taxon>
        <taxon>Bacillariophyta</taxon>
        <taxon>Bacillariophyceae</taxon>
        <taxon>Bacillariophycidae</taxon>
        <taxon>Thalassiophysales</taxon>
        <taxon>Catenulaceae</taxon>
        <taxon>Amphora</taxon>
    </lineage>
</organism>
<sequence length="353" mass="39828">MPPVLDPSKSRVDGLAFIGLSLSRKGPRGHPDSVTHQEAFDFDRVQDRDYEHIFSTNDDGWLVGGGEPGPPTSYKLAAKDSAHVEIMRIGTYEPAWGGMYQKDIVQMLEEGKILIPEITVVPTAVVANPDTPPELEIRFDMVPPPNFNDPMAPLPANWQLRFIQNQLFKMMQFPSRFNPGSFHSTILRKAEFRSPEAKKAYFTKCQKVIDEWMDRGHQPIAPAKIDPSIKVIKCKRASNEQDSSAEYLSEYYRSGIWLFTDRNTITHHFLPNFLPPYDTPAKRKIILAVLKEEWDEKNLCWKSIVPEESSMISSKDVTDLPALIADYICGSAKQVMDAATGGEEKKEEATKAT</sequence>
<dbReference type="AlphaFoldDB" id="A0A6S8KGF1"/>
<protein>
    <submittedName>
        <fullName evidence="1">Uncharacterized protein</fullName>
    </submittedName>
</protein>
<gene>
    <name evidence="1" type="ORF">ACOF00016_LOCUS5731</name>
    <name evidence="2" type="ORF">ACOF00016_LOCUS5732</name>
</gene>
<dbReference type="EMBL" id="HBIM01006738">
    <property type="protein sequence ID" value="CAE0407952.1"/>
    <property type="molecule type" value="Transcribed_RNA"/>
</dbReference>